<keyword evidence="6 10" id="KW-1133">Transmembrane helix</keyword>
<feature type="transmembrane region" description="Helical" evidence="10">
    <location>
        <begin position="380"/>
        <end position="398"/>
    </location>
</feature>
<evidence type="ECO:0000256" key="2">
    <source>
        <dbReference type="ARBA" id="ARBA00022475"/>
    </source>
</evidence>
<keyword evidence="13" id="KW-1185">Reference proteome</keyword>
<keyword evidence="3 10" id="KW-0812">Transmembrane</keyword>
<dbReference type="GO" id="GO:0009252">
    <property type="term" value="P:peptidoglycan biosynthetic process"/>
    <property type="evidence" value="ECO:0007669"/>
    <property type="project" value="UniProtKB-UniRule"/>
</dbReference>
<comment type="pathway">
    <text evidence="10">Cell wall biogenesis; peptidoglycan biosynthesis.</text>
</comment>
<feature type="transmembrane region" description="Helical" evidence="10">
    <location>
        <begin position="85"/>
        <end position="104"/>
    </location>
</feature>
<reference evidence="12" key="1">
    <citation type="journal article" date="2014" name="Int. J. Syst. Evol. Microbiol.">
        <title>Complete genome sequence of Corynebacterium casei LMG S-19264T (=DSM 44701T), isolated from a smear-ripened cheese.</title>
        <authorList>
            <consortium name="US DOE Joint Genome Institute (JGI-PGF)"/>
            <person name="Walter F."/>
            <person name="Albersmeier A."/>
            <person name="Kalinowski J."/>
            <person name="Ruckert C."/>
        </authorList>
    </citation>
    <scope>NUCLEOTIDE SEQUENCE</scope>
    <source>
        <strain evidence="12">CGMCC 1.12214</strain>
    </source>
</reference>
<evidence type="ECO:0000256" key="9">
    <source>
        <dbReference type="ARBA" id="ARBA00061532"/>
    </source>
</evidence>
<feature type="transmembrane region" description="Helical" evidence="10">
    <location>
        <begin position="185"/>
        <end position="205"/>
    </location>
</feature>
<evidence type="ECO:0000313" key="13">
    <source>
        <dbReference type="Proteomes" id="UP000603912"/>
    </source>
</evidence>
<dbReference type="GO" id="GO:0034204">
    <property type="term" value="P:lipid translocation"/>
    <property type="evidence" value="ECO:0007669"/>
    <property type="project" value="TreeGrafter"/>
</dbReference>
<gene>
    <name evidence="10" type="primary">murJ</name>
    <name evidence="12" type="ORF">GCM10007036_12460</name>
</gene>
<evidence type="ECO:0000256" key="4">
    <source>
        <dbReference type="ARBA" id="ARBA00022960"/>
    </source>
</evidence>
<comment type="function">
    <text evidence="8 10 11">Involved in peptidoglycan biosynthesis. Transports lipid-linked peptidoglycan precursors from the inner to the outer leaflet of the cytoplasmic membrane.</text>
</comment>
<comment type="subcellular location">
    <subcellularLocation>
        <location evidence="10">Cell inner membrane</location>
        <topology evidence="10">Multi-pass membrane protein</topology>
    </subcellularLocation>
    <subcellularLocation>
        <location evidence="1">Cell membrane</location>
        <topology evidence="1">Multi-pass membrane protein</topology>
    </subcellularLocation>
</comment>
<evidence type="ECO:0000256" key="11">
    <source>
        <dbReference type="PIRNR" id="PIRNR002869"/>
    </source>
</evidence>
<evidence type="ECO:0000256" key="7">
    <source>
        <dbReference type="ARBA" id="ARBA00023136"/>
    </source>
</evidence>
<reference evidence="12" key="2">
    <citation type="submission" date="2020-09" db="EMBL/GenBank/DDBJ databases">
        <authorList>
            <person name="Sun Q."/>
            <person name="Zhou Y."/>
        </authorList>
    </citation>
    <scope>NUCLEOTIDE SEQUENCE</scope>
    <source>
        <strain evidence="12">CGMCC 1.12214</strain>
    </source>
</reference>
<dbReference type="InterPro" id="IPR004268">
    <property type="entry name" value="MurJ"/>
</dbReference>
<dbReference type="GO" id="GO:0071555">
    <property type="term" value="P:cell wall organization"/>
    <property type="evidence" value="ECO:0007669"/>
    <property type="project" value="UniProtKB-UniRule"/>
</dbReference>
<evidence type="ECO:0000256" key="3">
    <source>
        <dbReference type="ARBA" id="ARBA00022692"/>
    </source>
</evidence>
<keyword evidence="2 10" id="KW-1003">Cell membrane</keyword>
<dbReference type="PANTHER" id="PTHR47019">
    <property type="entry name" value="LIPID II FLIPPASE MURJ"/>
    <property type="match status" value="1"/>
</dbReference>
<keyword evidence="7 10" id="KW-0472">Membrane</keyword>
<comment type="caution">
    <text evidence="12">The sequence shown here is derived from an EMBL/GenBank/DDBJ whole genome shotgun (WGS) entry which is preliminary data.</text>
</comment>
<dbReference type="PANTHER" id="PTHR47019:SF1">
    <property type="entry name" value="LIPID II FLIPPASE MURJ"/>
    <property type="match status" value="1"/>
</dbReference>
<keyword evidence="5 10" id="KW-0573">Peptidoglycan synthesis</keyword>
<sequence>MVKSILSVGGFTLLSRFTGALRDVIIAAVMGAGLLSDAFFVAQRLPNHFRTIFGEGAFNSAFVPSYSGALETKGGAAASLLAGRILTLLTLALLALTGLAILFMPEVVRVLAPGFSDEPEKFALTVALTRVTFPYLLLITIVTLVSAVLNANGRFAAAAGAPVLLNLSVIAALLVAWLFPSAAHAAAWGVTISGVLQLLLVVVDARRAGVMPGFRKPVFDKDLKGFFRTLGPAVIGSAGVQIAMFADTIIASLLPTGAVSALNYADRLYQLPVGVIGIAAGTVLLPTMSKRLAAGDAAGAQSAQNRAVAFTLALSAPFLVAFLAIPDLVIRGVFMRGAFDEAAATQSAAALAAYGVGLPAVVLIRSAVATFYARRDTRTPLIASFSGLGLNLLLKLALYAPMGAAGLALATGVGAWVNVGLLVFLAARRDLLAPDAALRRTVLAVAVAALALTAVALAGRAPSAALVSGLPTLRNEAQLCVLGLAGAVVYAAVLLGMFKALRVPFRRA</sequence>
<evidence type="ECO:0000313" key="12">
    <source>
        <dbReference type="EMBL" id="GGH13681.1"/>
    </source>
</evidence>
<keyword evidence="10" id="KW-0997">Cell inner membrane</keyword>
<feature type="transmembrane region" description="Helical" evidence="10">
    <location>
        <begin position="267"/>
        <end position="286"/>
    </location>
</feature>
<dbReference type="Pfam" id="PF03023">
    <property type="entry name" value="MurJ"/>
    <property type="match status" value="1"/>
</dbReference>
<dbReference type="InterPro" id="IPR051050">
    <property type="entry name" value="Lipid_II_flippase_MurJ/MviN"/>
</dbReference>
<feature type="transmembrane region" description="Helical" evidence="10">
    <location>
        <begin position="479"/>
        <end position="498"/>
    </location>
</feature>
<keyword evidence="10 11" id="KW-0961">Cell wall biogenesis/degradation</keyword>
<comment type="similarity">
    <text evidence="9 10 11">Belongs to the MurJ/MviN family.</text>
</comment>
<dbReference type="AlphaFoldDB" id="A0A917I555"/>
<dbReference type="GO" id="GO:0005886">
    <property type="term" value="C:plasma membrane"/>
    <property type="evidence" value="ECO:0007669"/>
    <property type="project" value="UniProtKB-SubCell"/>
</dbReference>
<dbReference type="GO" id="GO:0008360">
    <property type="term" value="P:regulation of cell shape"/>
    <property type="evidence" value="ECO:0007669"/>
    <property type="project" value="UniProtKB-UniRule"/>
</dbReference>
<feature type="transmembrane region" description="Helical" evidence="10">
    <location>
        <begin position="156"/>
        <end position="179"/>
    </location>
</feature>
<evidence type="ECO:0000256" key="6">
    <source>
        <dbReference type="ARBA" id="ARBA00022989"/>
    </source>
</evidence>
<protein>
    <recommendedName>
        <fullName evidence="10">Probable lipid II flippase MurJ</fullName>
    </recommendedName>
</protein>
<feature type="transmembrane region" description="Helical" evidence="10">
    <location>
        <begin position="226"/>
        <end position="255"/>
    </location>
</feature>
<evidence type="ECO:0000256" key="10">
    <source>
        <dbReference type="HAMAP-Rule" id="MF_02078"/>
    </source>
</evidence>
<evidence type="ECO:0000256" key="1">
    <source>
        <dbReference type="ARBA" id="ARBA00004651"/>
    </source>
</evidence>
<dbReference type="HAMAP" id="MF_02078">
    <property type="entry name" value="MurJ_MviN"/>
    <property type="match status" value="1"/>
</dbReference>
<evidence type="ECO:0000256" key="8">
    <source>
        <dbReference type="ARBA" id="ARBA00060041"/>
    </source>
</evidence>
<name>A0A917I555_9HYPH</name>
<dbReference type="EMBL" id="BMES01000001">
    <property type="protein sequence ID" value="GGH13681.1"/>
    <property type="molecule type" value="Genomic_DNA"/>
</dbReference>
<feature type="transmembrane region" description="Helical" evidence="10">
    <location>
        <begin position="124"/>
        <end position="149"/>
    </location>
</feature>
<organism evidence="12 13">
    <name type="scientific">Alsobacter metallidurans</name>
    <dbReference type="NCBI Taxonomy" id="340221"/>
    <lineage>
        <taxon>Bacteria</taxon>
        <taxon>Pseudomonadati</taxon>
        <taxon>Pseudomonadota</taxon>
        <taxon>Alphaproteobacteria</taxon>
        <taxon>Hyphomicrobiales</taxon>
        <taxon>Alsobacteraceae</taxon>
        <taxon>Alsobacter</taxon>
    </lineage>
</organism>
<dbReference type="GO" id="GO:0015648">
    <property type="term" value="F:lipid-linked peptidoglycan transporter activity"/>
    <property type="evidence" value="ECO:0007669"/>
    <property type="project" value="UniProtKB-UniRule"/>
</dbReference>
<dbReference type="PRINTS" id="PR01806">
    <property type="entry name" value="VIRFACTRMVIN"/>
</dbReference>
<feature type="transmembrane region" description="Helical" evidence="10">
    <location>
        <begin position="437"/>
        <end position="459"/>
    </location>
</feature>
<dbReference type="PIRSF" id="PIRSF002869">
    <property type="entry name" value="MviN"/>
    <property type="match status" value="1"/>
</dbReference>
<feature type="transmembrane region" description="Helical" evidence="10">
    <location>
        <begin position="404"/>
        <end position="425"/>
    </location>
</feature>
<dbReference type="CDD" id="cd13123">
    <property type="entry name" value="MATE_MurJ_like"/>
    <property type="match status" value="1"/>
</dbReference>
<dbReference type="NCBIfam" id="TIGR01695">
    <property type="entry name" value="murJ_mviN"/>
    <property type="match status" value="1"/>
</dbReference>
<dbReference type="Proteomes" id="UP000603912">
    <property type="component" value="Unassembled WGS sequence"/>
</dbReference>
<proteinExistence type="inferred from homology"/>
<keyword evidence="4 10" id="KW-0133">Cell shape</keyword>
<feature type="transmembrane region" description="Helical" evidence="10">
    <location>
        <begin position="20"/>
        <end position="42"/>
    </location>
</feature>
<feature type="transmembrane region" description="Helical" evidence="10">
    <location>
        <begin position="307"/>
        <end position="325"/>
    </location>
</feature>
<accession>A0A917I555</accession>
<keyword evidence="10 11" id="KW-0813">Transport</keyword>
<evidence type="ECO:0000256" key="5">
    <source>
        <dbReference type="ARBA" id="ARBA00022984"/>
    </source>
</evidence>
<dbReference type="RefSeq" id="WP_188516804.1">
    <property type="nucleotide sequence ID" value="NZ_BMES01000001.1"/>
</dbReference>
<feature type="transmembrane region" description="Helical" evidence="10">
    <location>
        <begin position="345"/>
        <end position="368"/>
    </location>
</feature>